<evidence type="ECO:0000256" key="3">
    <source>
        <dbReference type="ARBA" id="ARBA00022578"/>
    </source>
</evidence>
<gene>
    <name evidence="8" type="ORF">BWK73_21345</name>
</gene>
<dbReference type="InterPro" id="IPR008490">
    <property type="entry name" value="Transposase_InsH_N"/>
</dbReference>
<accession>A0A1Y1QNN8</accession>
<name>A0A1Y1QNN8_9GAMM</name>
<dbReference type="GO" id="GO:0006313">
    <property type="term" value="P:DNA transposition"/>
    <property type="evidence" value="ECO:0007669"/>
    <property type="project" value="InterPro"/>
</dbReference>
<dbReference type="PANTHER" id="PTHR35604:SF2">
    <property type="entry name" value="TRANSPOSASE INSH FOR INSERTION SEQUENCE ELEMENT IS5A-RELATED"/>
    <property type="match status" value="1"/>
</dbReference>
<dbReference type="InterPro" id="IPR002559">
    <property type="entry name" value="Transposase_11"/>
</dbReference>
<protein>
    <submittedName>
        <fullName evidence="8">IS5 family transposase</fullName>
    </submittedName>
</protein>
<proteinExistence type="inferred from homology"/>
<evidence type="ECO:0000256" key="5">
    <source>
        <dbReference type="ARBA" id="ARBA00023172"/>
    </source>
</evidence>
<evidence type="ECO:0000313" key="8">
    <source>
        <dbReference type="EMBL" id="OQX09995.1"/>
    </source>
</evidence>
<keyword evidence="3" id="KW-0815">Transposition</keyword>
<evidence type="ECO:0000259" key="6">
    <source>
        <dbReference type="Pfam" id="PF01609"/>
    </source>
</evidence>
<evidence type="ECO:0000256" key="4">
    <source>
        <dbReference type="ARBA" id="ARBA00023125"/>
    </source>
</evidence>
<keyword evidence="5" id="KW-0233">DNA recombination</keyword>
<comment type="function">
    <text evidence="1">Involved in the transposition of the insertion sequence IS5.</text>
</comment>
<organism evidence="8 9">
    <name type="scientific">Thiothrix lacustris</name>
    <dbReference type="NCBI Taxonomy" id="525917"/>
    <lineage>
        <taxon>Bacteria</taxon>
        <taxon>Pseudomonadati</taxon>
        <taxon>Pseudomonadota</taxon>
        <taxon>Gammaproteobacteria</taxon>
        <taxon>Thiotrichales</taxon>
        <taxon>Thiotrichaceae</taxon>
        <taxon>Thiothrix</taxon>
    </lineage>
</organism>
<dbReference type="NCBIfam" id="NF033581">
    <property type="entry name" value="transpos_IS5_4"/>
    <property type="match status" value="1"/>
</dbReference>
<dbReference type="Pfam" id="PF01609">
    <property type="entry name" value="DDE_Tnp_1"/>
    <property type="match status" value="1"/>
</dbReference>
<keyword evidence="4" id="KW-0238">DNA-binding</keyword>
<evidence type="ECO:0000256" key="1">
    <source>
        <dbReference type="ARBA" id="ARBA00003544"/>
    </source>
</evidence>
<dbReference type="InterPro" id="IPR047959">
    <property type="entry name" value="Transpos_IS5"/>
</dbReference>
<reference evidence="8 9" key="1">
    <citation type="submission" date="2017-01" db="EMBL/GenBank/DDBJ databases">
        <title>Novel large sulfur bacteria in the metagenomes of groundwater-fed chemosynthetic microbial mats in the Lake Huron basin.</title>
        <authorList>
            <person name="Sharrar A.M."/>
            <person name="Flood B.E."/>
            <person name="Bailey J.V."/>
            <person name="Jones D.S."/>
            <person name="Biddanda B."/>
            <person name="Ruberg S.A."/>
            <person name="Marcus D.N."/>
            <person name="Dick G.J."/>
        </authorList>
    </citation>
    <scope>NUCLEOTIDE SEQUENCE [LARGE SCALE GENOMIC DNA]</scope>
    <source>
        <strain evidence="8">A8</strain>
    </source>
</reference>
<dbReference type="PANTHER" id="PTHR35604">
    <property type="entry name" value="TRANSPOSASE INSH FOR INSERTION SEQUENCE ELEMENT IS5A-RELATED"/>
    <property type="match status" value="1"/>
</dbReference>
<comment type="similarity">
    <text evidence="2">Belongs to the transposase 11 family.</text>
</comment>
<comment type="caution">
    <text evidence="8">The sequence shown here is derived from an EMBL/GenBank/DDBJ whole genome shotgun (WGS) entry which is preliminary data.</text>
</comment>
<dbReference type="GO" id="GO:0004803">
    <property type="term" value="F:transposase activity"/>
    <property type="evidence" value="ECO:0007669"/>
    <property type="project" value="InterPro"/>
</dbReference>
<dbReference type="EMBL" id="MTEJ01000126">
    <property type="protein sequence ID" value="OQX09995.1"/>
    <property type="molecule type" value="Genomic_DNA"/>
</dbReference>
<evidence type="ECO:0000256" key="2">
    <source>
        <dbReference type="ARBA" id="ARBA00010075"/>
    </source>
</evidence>
<sequence>MPKKSAIKASLFAAEEREQKLDRKGDLLSTLNQHVNFVALAVEIDHIAPRPSDKRGGRPPYPTELMVRILVLQHLYNLSDEALEYQLLDRLSFQRFCGLRHSSTIPDANTLWVFRERISVAGGADALFDAVQRQLQQHGFIARGGQIVDATLVEAPKQHFHKEEKVLLEQAATPADWTPAQRRQKDTEASWTKKHGKSYHGYKLSISADRKYKLIRKRHISTAKEHDTNHFEAVLDRANTSRNVWADKGYEDQSREQRLNQGSWRLHIQHKAKKGKPPSDCQKRRNTRIARPRARVEHVFGSICAMGGKAIRSIGLARAVFGLSIKATVYNLRRLCSLKEGGVVPI</sequence>
<dbReference type="Pfam" id="PF05598">
    <property type="entry name" value="DUF772"/>
    <property type="match status" value="1"/>
</dbReference>
<dbReference type="GO" id="GO:0003677">
    <property type="term" value="F:DNA binding"/>
    <property type="evidence" value="ECO:0007669"/>
    <property type="project" value="UniProtKB-KW"/>
</dbReference>
<evidence type="ECO:0000259" key="7">
    <source>
        <dbReference type="Pfam" id="PF05598"/>
    </source>
</evidence>
<dbReference type="Proteomes" id="UP000192491">
    <property type="component" value="Unassembled WGS sequence"/>
</dbReference>
<feature type="domain" description="Transposase IS4-like" evidence="6">
    <location>
        <begin position="146"/>
        <end position="332"/>
    </location>
</feature>
<feature type="domain" description="Transposase InsH N-terminal" evidence="7">
    <location>
        <begin position="16"/>
        <end position="117"/>
    </location>
</feature>
<evidence type="ECO:0000313" key="9">
    <source>
        <dbReference type="Proteomes" id="UP000192491"/>
    </source>
</evidence>
<dbReference type="AlphaFoldDB" id="A0A1Y1QNN8"/>